<gene>
    <name evidence="1" type="ORF">DSCA_21600</name>
</gene>
<reference evidence="1 2" key="1">
    <citation type="submission" date="2019-11" db="EMBL/GenBank/DDBJ databases">
        <title>Comparative genomics of hydrocarbon-degrading Desulfosarcina strains.</title>
        <authorList>
            <person name="Watanabe M."/>
            <person name="Kojima H."/>
            <person name="Fukui M."/>
        </authorList>
    </citation>
    <scope>NUCLEOTIDE SEQUENCE [LARGE SCALE GENOMIC DNA]</scope>
    <source>
        <strain evidence="1 2">PL12</strain>
    </source>
</reference>
<keyword evidence="2" id="KW-1185">Reference proteome</keyword>
<dbReference type="Pfam" id="PF09720">
    <property type="entry name" value="Unstab_antitox"/>
    <property type="match status" value="1"/>
</dbReference>
<dbReference type="OrthoDB" id="200227at2"/>
<dbReference type="InterPro" id="IPR013406">
    <property type="entry name" value="CHP02574_addiction_mod"/>
</dbReference>
<sequence>MNIDELKKLSSAERIQVMEALWDSMLYEGGEMNTPEWHTRILEQRKKAIADGSAKFISISELKTSRGQ</sequence>
<proteinExistence type="predicted"/>
<evidence type="ECO:0000313" key="2">
    <source>
        <dbReference type="Proteomes" id="UP000427906"/>
    </source>
</evidence>
<protein>
    <recommendedName>
        <fullName evidence="3">Addiction module protein</fullName>
    </recommendedName>
</protein>
<organism evidence="1 2">
    <name type="scientific">Desulfosarcina alkanivorans</name>
    <dbReference type="NCBI Taxonomy" id="571177"/>
    <lineage>
        <taxon>Bacteria</taxon>
        <taxon>Pseudomonadati</taxon>
        <taxon>Thermodesulfobacteriota</taxon>
        <taxon>Desulfobacteria</taxon>
        <taxon>Desulfobacterales</taxon>
        <taxon>Desulfosarcinaceae</taxon>
        <taxon>Desulfosarcina</taxon>
    </lineage>
</organism>
<dbReference type="EMBL" id="AP021874">
    <property type="protein sequence ID" value="BBO68230.1"/>
    <property type="molecule type" value="Genomic_DNA"/>
</dbReference>
<dbReference type="AlphaFoldDB" id="A0A5K7YJB5"/>
<dbReference type="RefSeq" id="WP_155316412.1">
    <property type="nucleotide sequence ID" value="NZ_AP021874.1"/>
</dbReference>
<dbReference type="Proteomes" id="UP000427906">
    <property type="component" value="Chromosome"/>
</dbReference>
<dbReference type="KEGG" id="dalk:DSCA_21600"/>
<accession>A0A5K7YJB5</accession>
<name>A0A5K7YJB5_9BACT</name>
<evidence type="ECO:0008006" key="3">
    <source>
        <dbReference type="Google" id="ProtNLM"/>
    </source>
</evidence>
<evidence type="ECO:0000313" key="1">
    <source>
        <dbReference type="EMBL" id="BBO68230.1"/>
    </source>
</evidence>